<accession>A0A849I1Q8</accession>
<comment type="similarity">
    <text evidence="1">Belongs to the leucine-binding protein family.</text>
</comment>
<dbReference type="EMBL" id="JABEPP010000004">
    <property type="protein sequence ID" value="NNM73726.1"/>
    <property type="molecule type" value="Genomic_DNA"/>
</dbReference>
<comment type="caution">
    <text evidence="5">The sequence shown here is derived from an EMBL/GenBank/DDBJ whole genome shotgun (WGS) entry which is preliminary data.</text>
</comment>
<dbReference type="RefSeq" id="WP_171219222.1">
    <property type="nucleotide sequence ID" value="NZ_JABEPP010000004.1"/>
</dbReference>
<dbReference type="Proteomes" id="UP000564885">
    <property type="component" value="Unassembled WGS sequence"/>
</dbReference>
<dbReference type="Pfam" id="PF13458">
    <property type="entry name" value="Peripla_BP_6"/>
    <property type="match status" value="1"/>
</dbReference>
<organism evidence="5 6">
    <name type="scientific">Enterovirga aerilata</name>
    <dbReference type="NCBI Taxonomy" id="2730920"/>
    <lineage>
        <taxon>Bacteria</taxon>
        <taxon>Pseudomonadati</taxon>
        <taxon>Pseudomonadota</taxon>
        <taxon>Alphaproteobacteria</taxon>
        <taxon>Hyphomicrobiales</taxon>
        <taxon>Methylobacteriaceae</taxon>
        <taxon>Enterovirga</taxon>
    </lineage>
</organism>
<dbReference type="AlphaFoldDB" id="A0A849I1Q8"/>
<keyword evidence="6" id="KW-1185">Reference proteome</keyword>
<protein>
    <submittedName>
        <fullName evidence="5">ABC transporter substrate-binding protein</fullName>
    </submittedName>
</protein>
<dbReference type="Gene3D" id="3.40.50.2300">
    <property type="match status" value="2"/>
</dbReference>
<feature type="domain" description="Leucine-binding protein" evidence="4">
    <location>
        <begin position="30"/>
        <end position="377"/>
    </location>
</feature>
<feature type="chain" id="PRO_5033017112" evidence="3">
    <location>
        <begin position="25"/>
        <end position="415"/>
    </location>
</feature>
<reference evidence="5 6" key="1">
    <citation type="submission" date="2020-04" db="EMBL/GenBank/DDBJ databases">
        <title>Enterovirga sp. isolate from soil.</title>
        <authorList>
            <person name="Chea S."/>
            <person name="Kim D.-U."/>
        </authorList>
    </citation>
    <scope>NUCLEOTIDE SEQUENCE [LARGE SCALE GENOMIC DNA]</scope>
    <source>
        <strain evidence="5 6">DB1703</strain>
    </source>
</reference>
<evidence type="ECO:0000256" key="1">
    <source>
        <dbReference type="ARBA" id="ARBA00010062"/>
    </source>
</evidence>
<evidence type="ECO:0000259" key="4">
    <source>
        <dbReference type="Pfam" id="PF13458"/>
    </source>
</evidence>
<keyword evidence="2 3" id="KW-0732">Signal</keyword>
<feature type="signal peptide" evidence="3">
    <location>
        <begin position="1"/>
        <end position="24"/>
    </location>
</feature>
<dbReference type="SUPFAM" id="SSF53822">
    <property type="entry name" value="Periplasmic binding protein-like I"/>
    <property type="match status" value="1"/>
</dbReference>
<sequence length="415" mass="45313">MPSIGRTLALALLATGLLSASAKAADPEPFRIGVCYDLSKAYTFATPQVSQAALDLADLVNMKGGINGAQVEVIVRDHGNEPQRGIECYSKLSREGVFVFDTLSTPVSLAILPRAMKDQRILMQSLVGRGDAVDGTVFNWVYPVGPTYWGQAANDIAYIKQLHDGDLSDVKVGFVYFDYPFGQEPIEILKTLSGKEGFELILYPVPLPGSDQASVWSKVRRDKPDHIISWMLGGAHVVASKEMKRNGIPMEKYISVNWLNEVDISNIGAEAAKGLKRGTNVVGGQDIPLYKEIMTELYDKGKGNGPVEKTRDVFYNTGLAMYSIMFEAARQAVSLHGHPITAETYKAGLEAIKNFDANGLMAPITVTASDHGGGGRTRIEMWDGATWVPQTDWIAAYQDVVWEVVKESSSKFDGK</sequence>
<dbReference type="PANTHER" id="PTHR47235">
    <property type="entry name" value="BLR6548 PROTEIN"/>
    <property type="match status" value="1"/>
</dbReference>
<evidence type="ECO:0000313" key="5">
    <source>
        <dbReference type="EMBL" id="NNM73726.1"/>
    </source>
</evidence>
<dbReference type="InterPro" id="IPR028081">
    <property type="entry name" value="Leu-bd"/>
</dbReference>
<evidence type="ECO:0000256" key="3">
    <source>
        <dbReference type="SAM" id="SignalP"/>
    </source>
</evidence>
<evidence type="ECO:0000313" key="6">
    <source>
        <dbReference type="Proteomes" id="UP000564885"/>
    </source>
</evidence>
<name>A0A849I1Q8_9HYPH</name>
<proteinExistence type="inferred from homology"/>
<evidence type="ECO:0000256" key="2">
    <source>
        <dbReference type="ARBA" id="ARBA00022729"/>
    </source>
</evidence>
<dbReference type="PANTHER" id="PTHR47235:SF1">
    <property type="entry name" value="BLR6548 PROTEIN"/>
    <property type="match status" value="1"/>
</dbReference>
<dbReference type="CDD" id="cd06334">
    <property type="entry name" value="PBP1_ABC_ligand_binding-like"/>
    <property type="match status" value="1"/>
</dbReference>
<gene>
    <name evidence="5" type="ORF">HJG44_15170</name>
</gene>
<dbReference type="InterPro" id="IPR028082">
    <property type="entry name" value="Peripla_BP_I"/>
</dbReference>